<proteinExistence type="predicted"/>
<evidence type="ECO:0000313" key="3">
    <source>
        <dbReference type="Proteomes" id="UP000541444"/>
    </source>
</evidence>
<feature type="compositionally biased region" description="Pro residues" evidence="1">
    <location>
        <begin position="10"/>
        <end position="35"/>
    </location>
</feature>
<sequence length="203" mass="22544">MEPEHEPNANSPPPAPPPPLPPSLAPSPSPSPPSLTLPSSRPLNHLAESLKLEHQLLRVPFEHLKKSMRNNHRIVEKEISTVISSVSDAANRSDNISDQEAVNHLTSLVSRLQGLKRKLEEGSVTEQLQAQRCRVRIEHLEGADVENSSEWNNTRLKRILVDYMLRLSYYDTAEKLAESGNIVVLVLFTGSYALIAGCYNMGL</sequence>
<dbReference type="GO" id="GO:0034657">
    <property type="term" value="C:GID complex"/>
    <property type="evidence" value="ECO:0007669"/>
    <property type="project" value="TreeGrafter"/>
</dbReference>
<name>A0A7J7LW88_9MAGN</name>
<dbReference type="InterPro" id="IPR045098">
    <property type="entry name" value="Fyv10_fam"/>
</dbReference>
<organism evidence="2 3">
    <name type="scientific">Kingdonia uniflora</name>
    <dbReference type="NCBI Taxonomy" id="39325"/>
    <lineage>
        <taxon>Eukaryota</taxon>
        <taxon>Viridiplantae</taxon>
        <taxon>Streptophyta</taxon>
        <taxon>Embryophyta</taxon>
        <taxon>Tracheophyta</taxon>
        <taxon>Spermatophyta</taxon>
        <taxon>Magnoliopsida</taxon>
        <taxon>Ranunculales</taxon>
        <taxon>Circaeasteraceae</taxon>
        <taxon>Kingdonia</taxon>
    </lineage>
</organism>
<dbReference type="InterPro" id="IPR006594">
    <property type="entry name" value="LisH"/>
</dbReference>
<gene>
    <name evidence="2" type="ORF">GIB67_018477</name>
</gene>
<reference evidence="2 3" key="1">
    <citation type="journal article" date="2020" name="IScience">
        <title>Genome Sequencing of the Endangered Kingdonia uniflora (Circaeasteraceae, Ranunculales) Reveals Potential Mechanisms of Evolutionary Specialization.</title>
        <authorList>
            <person name="Sun Y."/>
            <person name="Deng T."/>
            <person name="Zhang A."/>
            <person name="Moore M.J."/>
            <person name="Landis J.B."/>
            <person name="Lin N."/>
            <person name="Zhang H."/>
            <person name="Zhang X."/>
            <person name="Huang J."/>
            <person name="Zhang X."/>
            <person name="Sun H."/>
            <person name="Wang H."/>
        </authorList>
    </citation>
    <scope>NUCLEOTIDE SEQUENCE [LARGE SCALE GENOMIC DNA]</scope>
    <source>
        <strain evidence="2">TB1705</strain>
        <tissue evidence="2">Leaf</tissue>
    </source>
</reference>
<evidence type="ECO:0000313" key="2">
    <source>
        <dbReference type="EMBL" id="KAF6146824.1"/>
    </source>
</evidence>
<dbReference type="EMBL" id="JACGCM010001954">
    <property type="protein sequence ID" value="KAF6146824.1"/>
    <property type="molecule type" value="Genomic_DNA"/>
</dbReference>
<dbReference type="GO" id="GO:0043161">
    <property type="term" value="P:proteasome-mediated ubiquitin-dependent protein catabolic process"/>
    <property type="evidence" value="ECO:0007669"/>
    <property type="project" value="InterPro"/>
</dbReference>
<dbReference type="GO" id="GO:0005737">
    <property type="term" value="C:cytoplasm"/>
    <property type="evidence" value="ECO:0007669"/>
    <property type="project" value="TreeGrafter"/>
</dbReference>
<evidence type="ECO:0000256" key="1">
    <source>
        <dbReference type="SAM" id="MobiDB-lite"/>
    </source>
</evidence>
<dbReference type="PROSITE" id="PS50896">
    <property type="entry name" value="LISH"/>
    <property type="match status" value="1"/>
</dbReference>
<dbReference type="PANTHER" id="PTHR12170">
    <property type="entry name" value="MACROPHAGE ERYTHROBLAST ATTACHER-RELATED"/>
    <property type="match status" value="1"/>
</dbReference>
<feature type="region of interest" description="Disordered" evidence="1">
    <location>
        <begin position="1"/>
        <end position="41"/>
    </location>
</feature>
<dbReference type="Proteomes" id="UP000541444">
    <property type="component" value="Unassembled WGS sequence"/>
</dbReference>
<accession>A0A7J7LW88</accession>
<dbReference type="GO" id="GO:0005634">
    <property type="term" value="C:nucleus"/>
    <property type="evidence" value="ECO:0007669"/>
    <property type="project" value="TreeGrafter"/>
</dbReference>
<dbReference type="PANTHER" id="PTHR12170:SF2">
    <property type="entry name" value="E3 UBIQUITIN-PROTEIN TRANSFERASE MAEA"/>
    <property type="match status" value="1"/>
</dbReference>
<comment type="caution">
    <text evidence="2">The sequence shown here is derived from an EMBL/GenBank/DDBJ whole genome shotgun (WGS) entry which is preliminary data.</text>
</comment>
<protein>
    <recommendedName>
        <fullName evidence="4">LisH domain-containing protein</fullName>
    </recommendedName>
</protein>
<evidence type="ECO:0008006" key="4">
    <source>
        <dbReference type="Google" id="ProtNLM"/>
    </source>
</evidence>
<dbReference type="OrthoDB" id="1933455at2759"/>
<keyword evidence="3" id="KW-1185">Reference proteome</keyword>
<dbReference type="GO" id="GO:0004842">
    <property type="term" value="F:ubiquitin-protein transferase activity"/>
    <property type="evidence" value="ECO:0007669"/>
    <property type="project" value="InterPro"/>
</dbReference>
<dbReference type="AlphaFoldDB" id="A0A7J7LW88"/>